<keyword evidence="3" id="KW-0813">Transport</keyword>
<evidence type="ECO:0000256" key="13">
    <source>
        <dbReference type="PROSITE-ProRule" id="PRU00282"/>
    </source>
</evidence>
<feature type="region of interest" description="Disordered" evidence="14">
    <location>
        <begin position="73"/>
        <end position="108"/>
    </location>
</feature>
<organism evidence="16 17">
    <name type="scientific">Talaromyces pinophilus</name>
    <name type="common">Penicillium pinophilum</name>
    <dbReference type="NCBI Taxonomy" id="128442"/>
    <lineage>
        <taxon>Eukaryota</taxon>
        <taxon>Fungi</taxon>
        <taxon>Dikarya</taxon>
        <taxon>Ascomycota</taxon>
        <taxon>Pezizomycotina</taxon>
        <taxon>Eurotiomycetes</taxon>
        <taxon>Eurotiomycetidae</taxon>
        <taxon>Eurotiales</taxon>
        <taxon>Trichocomaceae</taxon>
        <taxon>Talaromyces</taxon>
        <taxon>Talaromyces sect. Talaromyces</taxon>
    </lineage>
</organism>
<evidence type="ECO:0000256" key="2">
    <source>
        <dbReference type="ARBA" id="ARBA00006375"/>
    </source>
</evidence>
<feature type="region of interest" description="Disordered" evidence="14">
    <location>
        <begin position="144"/>
        <end position="166"/>
    </location>
</feature>
<feature type="region of interest" description="Disordered" evidence="14">
    <location>
        <begin position="1"/>
        <end position="20"/>
    </location>
</feature>
<feature type="repeat" description="Solcar" evidence="13">
    <location>
        <begin position="275"/>
        <end position="377"/>
    </location>
</feature>
<evidence type="ECO:0000256" key="11">
    <source>
        <dbReference type="ARBA" id="ARBA00022989"/>
    </source>
</evidence>
<comment type="caution">
    <text evidence="16">The sequence shown here is derived from an EMBL/GenBank/DDBJ whole genome shotgun (WGS) entry which is preliminary data.</text>
</comment>
<dbReference type="Pfam" id="PF00153">
    <property type="entry name" value="Mito_carr"/>
    <property type="match status" value="3"/>
</dbReference>
<dbReference type="PROSITE" id="PS50920">
    <property type="entry name" value="SOLCAR"/>
    <property type="match status" value="3"/>
</dbReference>
<evidence type="ECO:0000256" key="10">
    <source>
        <dbReference type="ARBA" id="ARBA00022840"/>
    </source>
</evidence>
<comment type="subcellular location">
    <subcellularLocation>
        <location evidence="1">Membrane</location>
        <topology evidence="1">Multi-pass membrane protein</topology>
    </subcellularLocation>
</comment>
<accession>A0A6V8H7Z1</accession>
<dbReference type="Proteomes" id="UP000053095">
    <property type="component" value="Unassembled WGS sequence"/>
</dbReference>
<dbReference type="SMART" id="SM00983">
    <property type="entry name" value="TPK_B1_binding"/>
    <property type="match status" value="1"/>
</dbReference>
<keyword evidence="9" id="KW-0496">Mitochondrion</keyword>
<dbReference type="GO" id="GO:0016020">
    <property type="term" value="C:membrane"/>
    <property type="evidence" value="ECO:0007669"/>
    <property type="project" value="UniProtKB-SubCell"/>
</dbReference>
<dbReference type="GO" id="GO:0009229">
    <property type="term" value="P:thiamine diphosphate biosynthetic process"/>
    <property type="evidence" value="ECO:0007669"/>
    <property type="project" value="InterPro"/>
</dbReference>
<dbReference type="CDD" id="cd07995">
    <property type="entry name" value="TPK"/>
    <property type="match status" value="1"/>
</dbReference>
<dbReference type="SUPFAM" id="SSF63999">
    <property type="entry name" value="Thiamin pyrophosphokinase, catalytic domain"/>
    <property type="match status" value="1"/>
</dbReference>
<evidence type="ECO:0000259" key="15">
    <source>
        <dbReference type="SMART" id="SM00983"/>
    </source>
</evidence>
<evidence type="ECO:0000256" key="14">
    <source>
        <dbReference type="SAM" id="MobiDB-lite"/>
    </source>
</evidence>
<sequence length="935" mass="103867">MAPNTDQNHQQVRNQFTTTKPYSLERLQKALLLFGKRKPATKSKLRYAKIGEFAASYNLRKRNASRLREIDLDIPDDDENDDNYQPSRPRTRRRRSTQPQTLTTVETEPTTRIVKLSFPSGRGKSLLLQLTHAEIFQDFVDSDDEEMADAPSSSTRNDTRDSAQEDAFMEDSGIERTIATAFAHPIDCELGNNCGFPCDFCIDFTFGMFGLGVKTVEVIDHGTWFEELYGGHRDDGHERTRMCNDAFELYHKYEYPERPKPNVDWKTAALRGPALPALGHAVAGAAGSAVSNVATYPLKLIVTRLQMQRLAVRKKHSSDIKEVDRKTGYASIQDAAQKIYAKEGGIRGFFTGVGDDTWKTIADSFLFFLAYTILRQRRLNSKASSNGKKRAVLPIVDELAIGVLAGAFSKLWTTPLANIVTRKQTAALDDQAKPISTREVAAQIKAEKGLIGFWSGYSESLVLTLNPSITFFLNELLKYLLLPRHKRKNPSATVTFLLAAISKAVASAITYPVSLAKTRVQADSSSSEDTKPSNALAFSLFTSLQSIAAEEGISALYDGLFGEVVKGFLSHGITMLTKDIVHTSIVQSYYTLLILMKKYPSPEELIVRARLQAEEYAEVAREGAKEVAESVKEGVSSVTSPNASVDMSSNAPPEYSPFEETNELAEIVACYTLLADGGANRYYDLMKSRSLENIDLPSCILGDLDSIHPHVLTHYKTHHVPILHDPDQYSTDFTKSIRFLRVHAHAILARENPTVGGDNHDLYMTCHPHLPSATGKKEQLDILVLGGLGGRVDQGFSQVHHLYAAYEEKRASTTISQAGDLYLLSEESLSFILPPGRNIIHTPFTHQQVPEHQEKEGKEVFSENVGIIPLSGPTLISLKGFEWDVTKWRTEIGGQLSTSNHIRADMLEVDVDVDLGRAVLFTVELGERFKRVVTS</sequence>
<feature type="compositionally biased region" description="Acidic residues" evidence="14">
    <location>
        <begin position="73"/>
        <end position="82"/>
    </location>
</feature>
<evidence type="ECO:0000256" key="3">
    <source>
        <dbReference type="ARBA" id="ARBA00022448"/>
    </source>
</evidence>
<dbReference type="InterPro" id="IPR052217">
    <property type="entry name" value="Mito/Peroxisomal_Carrier"/>
</dbReference>
<evidence type="ECO:0000313" key="16">
    <source>
        <dbReference type="EMBL" id="GAM37474.1"/>
    </source>
</evidence>
<name>A0A6V8H7Z1_TALPI</name>
<feature type="repeat" description="Solcar" evidence="13">
    <location>
        <begin position="393"/>
        <end position="480"/>
    </location>
</feature>
<dbReference type="Pfam" id="PF04263">
    <property type="entry name" value="TPK_catalytic"/>
    <property type="match status" value="1"/>
</dbReference>
<dbReference type="GO" id="GO:0005524">
    <property type="term" value="F:ATP binding"/>
    <property type="evidence" value="ECO:0007669"/>
    <property type="project" value="UniProtKB-KW"/>
</dbReference>
<evidence type="ECO:0000256" key="9">
    <source>
        <dbReference type="ARBA" id="ARBA00022792"/>
    </source>
</evidence>
<evidence type="ECO:0000256" key="8">
    <source>
        <dbReference type="ARBA" id="ARBA00022777"/>
    </source>
</evidence>
<dbReference type="GO" id="GO:0004788">
    <property type="term" value="F:thiamine diphosphokinase activity"/>
    <property type="evidence" value="ECO:0007669"/>
    <property type="project" value="InterPro"/>
</dbReference>
<dbReference type="GO" id="GO:0006772">
    <property type="term" value="P:thiamine metabolic process"/>
    <property type="evidence" value="ECO:0007669"/>
    <property type="project" value="InterPro"/>
</dbReference>
<keyword evidence="12 13" id="KW-0472">Membrane</keyword>
<dbReference type="InterPro" id="IPR036759">
    <property type="entry name" value="TPK_catalytic_sf"/>
</dbReference>
<protein>
    <recommendedName>
        <fullName evidence="15">Thiamin pyrophosphokinase thiamin-binding domain-containing protein</fullName>
    </recommendedName>
</protein>
<keyword evidence="10" id="KW-0067">ATP-binding</keyword>
<dbReference type="SUPFAM" id="SSF63862">
    <property type="entry name" value="Thiamin pyrophosphokinase, substrate-binding domain"/>
    <property type="match status" value="1"/>
</dbReference>
<reference evidence="17" key="1">
    <citation type="journal article" date="2015" name="Genome Announc.">
        <title>Draft genome sequence of Talaromyces cellulolyticus strain Y-94, a source of lignocellulosic biomass-degrading enzymes.</title>
        <authorList>
            <person name="Fujii T."/>
            <person name="Koike H."/>
            <person name="Sawayama S."/>
            <person name="Yano S."/>
            <person name="Inoue H."/>
        </authorList>
    </citation>
    <scope>NUCLEOTIDE SEQUENCE [LARGE SCALE GENOMIC DNA]</scope>
    <source>
        <strain evidence="17">Y-94</strain>
    </source>
</reference>
<dbReference type="Pfam" id="PF04265">
    <property type="entry name" value="TPK_B1_binding"/>
    <property type="match status" value="1"/>
</dbReference>
<dbReference type="InterPro" id="IPR007371">
    <property type="entry name" value="TPK_catalytic"/>
</dbReference>
<evidence type="ECO:0000256" key="6">
    <source>
        <dbReference type="ARBA" id="ARBA00022737"/>
    </source>
</evidence>
<keyword evidence="17" id="KW-1185">Reference proteome</keyword>
<dbReference type="InterPro" id="IPR036371">
    <property type="entry name" value="TPK_B1-bd_sf"/>
</dbReference>
<evidence type="ECO:0000313" key="17">
    <source>
        <dbReference type="Proteomes" id="UP000053095"/>
    </source>
</evidence>
<dbReference type="Gene3D" id="3.40.50.10240">
    <property type="entry name" value="Thiamin pyrophosphokinase, catalytic domain"/>
    <property type="match status" value="1"/>
</dbReference>
<evidence type="ECO:0000256" key="5">
    <source>
        <dbReference type="ARBA" id="ARBA00022692"/>
    </source>
</evidence>
<gene>
    <name evidence="16" type="ORF">TCE0_024r07420</name>
</gene>
<dbReference type="PANTHER" id="PTHR45939">
    <property type="entry name" value="PEROXISOMAL MEMBRANE PROTEIN PMP34-RELATED"/>
    <property type="match status" value="1"/>
</dbReference>
<keyword evidence="11" id="KW-1133">Transmembrane helix</keyword>
<evidence type="ECO:0000256" key="4">
    <source>
        <dbReference type="ARBA" id="ARBA00022679"/>
    </source>
</evidence>
<keyword evidence="9" id="KW-0999">Mitochondrion inner membrane</keyword>
<dbReference type="InterPro" id="IPR018108">
    <property type="entry name" value="MCP_transmembrane"/>
</dbReference>
<keyword evidence="6" id="KW-0677">Repeat</keyword>
<dbReference type="PANTHER" id="PTHR45939:SF2">
    <property type="entry name" value="CARRIER PROTEIN, PUTATIVE (AFU_ORTHOLOGUE AFUA_2G13870)-RELATED"/>
    <property type="match status" value="1"/>
</dbReference>
<dbReference type="AlphaFoldDB" id="A0A6V8H7Z1"/>
<feature type="domain" description="Thiamin pyrophosphokinase thiamin-binding" evidence="15">
    <location>
        <begin position="836"/>
        <end position="915"/>
    </location>
</feature>
<keyword evidence="4" id="KW-0808">Transferase</keyword>
<dbReference type="InterPro" id="IPR007373">
    <property type="entry name" value="Thiamin_PyroPKinase_B1-bd"/>
</dbReference>
<keyword evidence="7" id="KW-0547">Nucleotide-binding</keyword>
<dbReference type="GO" id="GO:0016301">
    <property type="term" value="F:kinase activity"/>
    <property type="evidence" value="ECO:0007669"/>
    <property type="project" value="UniProtKB-KW"/>
</dbReference>
<dbReference type="EMBL" id="DF933820">
    <property type="protein sequence ID" value="GAM37474.1"/>
    <property type="molecule type" value="Genomic_DNA"/>
</dbReference>
<dbReference type="InterPro" id="IPR023395">
    <property type="entry name" value="MCP_dom_sf"/>
</dbReference>
<evidence type="ECO:0000256" key="12">
    <source>
        <dbReference type="ARBA" id="ARBA00023136"/>
    </source>
</evidence>
<comment type="similarity">
    <text evidence="2">Belongs to the mitochondrial carrier (TC 2.A.29) family.</text>
</comment>
<dbReference type="Gene3D" id="1.50.40.10">
    <property type="entry name" value="Mitochondrial carrier domain"/>
    <property type="match status" value="1"/>
</dbReference>
<dbReference type="GO" id="GO:0015217">
    <property type="term" value="F:ADP transmembrane transporter activity"/>
    <property type="evidence" value="ECO:0007669"/>
    <property type="project" value="TreeGrafter"/>
</dbReference>
<feature type="compositionally biased region" description="Low complexity" evidence="14">
    <location>
        <begin position="97"/>
        <end position="108"/>
    </location>
</feature>
<dbReference type="InterPro" id="IPR006282">
    <property type="entry name" value="Thi_PPkinase"/>
</dbReference>
<proteinExistence type="inferred from homology"/>
<keyword evidence="8" id="KW-0418">Kinase</keyword>
<dbReference type="SUPFAM" id="SSF103506">
    <property type="entry name" value="Mitochondrial carrier"/>
    <property type="match status" value="1"/>
</dbReference>
<dbReference type="GO" id="GO:0030975">
    <property type="term" value="F:thiamine binding"/>
    <property type="evidence" value="ECO:0007669"/>
    <property type="project" value="InterPro"/>
</dbReference>
<evidence type="ECO:0000256" key="1">
    <source>
        <dbReference type="ARBA" id="ARBA00004141"/>
    </source>
</evidence>
<keyword evidence="5 13" id="KW-0812">Transmembrane</keyword>
<feature type="repeat" description="Solcar" evidence="13">
    <location>
        <begin position="490"/>
        <end position="584"/>
    </location>
</feature>
<evidence type="ECO:0000256" key="7">
    <source>
        <dbReference type="ARBA" id="ARBA00022741"/>
    </source>
</evidence>